<dbReference type="RefSeq" id="WP_086066627.1">
    <property type="nucleotide sequence ID" value="NZ_CP021108.1"/>
</dbReference>
<name>A0A1W6YQJ8_9BORD</name>
<feature type="cross-link" description="3'-(S-cysteinyl)-tyrosine (Cys-Tyr)" evidence="6">
    <location>
        <begin position="95"/>
        <end position="158"/>
    </location>
</feature>
<dbReference type="InterPro" id="IPR014710">
    <property type="entry name" value="RmlC-like_jellyroll"/>
</dbReference>
<organism evidence="8 9">
    <name type="scientific">Bordetella genomosp. 8</name>
    <dbReference type="NCBI Taxonomy" id="1416806"/>
    <lineage>
        <taxon>Bacteria</taxon>
        <taxon>Pseudomonadati</taxon>
        <taxon>Pseudomonadota</taxon>
        <taxon>Betaproteobacteria</taxon>
        <taxon>Burkholderiales</taxon>
        <taxon>Alcaligenaceae</taxon>
        <taxon>Bordetella</taxon>
    </lineage>
</organism>
<dbReference type="OrthoDB" id="7059163at2"/>
<comment type="similarity">
    <text evidence="1">Belongs to the cysteine dioxygenase family.</text>
</comment>
<dbReference type="GO" id="GO:0017172">
    <property type="term" value="F:cysteine dioxygenase activity"/>
    <property type="evidence" value="ECO:0007669"/>
    <property type="project" value="TreeGrafter"/>
</dbReference>
<dbReference type="CDD" id="cd10548">
    <property type="entry name" value="cupin_CDO"/>
    <property type="match status" value="1"/>
</dbReference>
<protein>
    <recommendedName>
        <fullName evidence="10">Cysteine dioxygenase</fullName>
    </recommendedName>
</protein>
<evidence type="ECO:0000256" key="5">
    <source>
        <dbReference type="ARBA" id="ARBA00023004"/>
    </source>
</evidence>
<feature type="binding site" evidence="7">
    <location>
        <position position="142"/>
    </location>
    <ligand>
        <name>Fe cation</name>
        <dbReference type="ChEBI" id="CHEBI:24875"/>
        <note>catalytic</note>
    </ligand>
</feature>
<dbReference type="PANTHER" id="PTHR12918">
    <property type="entry name" value="CYSTEINE DIOXYGENASE"/>
    <property type="match status" value="1"/>
</dbReference>
<keyword evidence="9" id="KW-1185">Reference proteome</keyword>
<evidence type="ECO:0000256" key="6">
    <source>
        <dbReference type="PIRSR" id="PIRSR610300-50"/>
    </source>
</evidence>
<dbReference type="EMBL" id="CP021108">
    <property type="protein sequence ID" value="ARP83288.1"/>
    <property type="molecule type" value="Genomic_DNA"/>
</dbReference>
<proteinExistence type="inferred from homology"/>
<keyword evidence="6" id="KW-0883">Thioether bond</keyword>
<keyword evidence="5 7" id="KW-0408">Iron</keyword>
<evidence type="ECO:0000256" key="3">
    <source>
        <dbReference type="ARBA" id="ARBA00022964"/>
    </source>
</evidence>
<evidence type="ECO:0000256" key="7">
    <source>
        <dbReference type="PIRSR" id="PIRSR610300-51"/>
    </source>
</evidence>
<dbReference type="Proteomes" id="UP000194151">
    <property type="component" value="Chromosome"/>
</dbReference>
<evidence type="ECO:0008006" key="10">
    <source>
        <dbReference type="Google" id="ProtNLM"/>
    </source>
</evidence>
<evidence type="ECO:0000313" key="9">
    <source>
        <dbReference type="Proteomes" id="UP000194151"/>
    </source>
</evidence>
<evidence type="ECO:0000256" key="2">
    <source>
        <dbReference type="ARBA" id="ARBA00022723"/>
    </source>
</evidence>
<dbReference type="AlphaFoldDB" id="A0A1W6YQJ8"/>
<evidence type="ECO:0000256" key="4">
    <source>
        <dbReference type="ARBA" id="ARBA00023002"/>
    </source>
</evidence>
<dbReference type="InterPro" id="IPR010300">
    <property type="entry name" value="CDO_1"/>
</dbReference>
<evidence type="ECO:0000313" key="8">
    <source>
        <dbReference type="EMBL" id="ARP83288.1"/>
    </source>
</evidence>
<keyword evidence="2 7" id="KW-0479">Metal-binding</keyword>
<gene>
    <name evidence="8" type="ORF">CAL12_22340</name>
</gene>
<dbReference type="Pfam" id="PF05995">
    <property type="entry name" value="CDO_I"/>
    <property type="match status" value="1"/>
</dbReference>
<dbReference type="PANTHER" id="PTHR12918:SF1">
    <property type="entry name" value="CYSTEINE DIOXYGENASE TYPE 1"/>
    <property type="match status" value="1"/>
</dbReference>
<keyword evidence="3" id="KW-0223">Dioxygenase</keyword>
<dbReference type="InterPro" id="IPR011051">
    <property type="entry name" value="RmlC_Cupin_sf"/>
</dbReference>
<dbReference type="GO" id="GO:0008198">
    <property type="term" value="F:ferrous iron binding"/>
    <property type="evidence" value="ECO:0007669"/>
    <property type="project" value="TreeGrafter"/>
</dbReference>
<feature type="binding site" evidence="7">
    <location>
        <position position="91"/>
    </location>
    <ligand>
        <name>Fe cation</name>
        <dbReference type="ChEBI" id="CHEBI:24875"/>
        <note>catalytic</note>
    </ligand>
</feature>
<dbReference type="Gene3D" id="2.60.120.10">
    <property type="entry name" value="Jelly Rolls"/>
    <property type="match status" value="1"/>
</dbReference>
<dbReference type="STRING" id="1416806.CAL12_22340"/>
<dbReference type="SUPFAM" id="SSF51182">
    <property type="entry name" value="RmlC-like cupins"/>
    <property type="match status" value="1"/>
</dbReference>
<feature type="binding site" evidence="7">
    <location>
        <position position="89"/>
    </location>
    <ligand>
        <name>Fe cation</name>
        <dbReference type="ChEBI" id="CHEBI:24875"/>
        <note>catalytic</note>
    </ligand>
</feature>
<accession>A0A1W6YQJ8</accession>
<evidence type="ECO:0000256" key="1">
    <source>
        <dbReference type="ARBA" id="ARBA00006622"/>
    </source>
</evidence>
<dbReference type="KEGG" id="bgv:CAL12_22340"/>
<reference evidence="8 9" key="1">
    <citation type="submission" date="2017-05" db="EMBL/GenBank/DDBJ databases">
        <title>Complete and WGS of Bordetella genogroups.</title>
        <authorList>
            <person name="Spilker T."/>
            <person name="LiPuma J."/>
        </authorList>
    </citation>
    <scope>NUCLEOTIDE SEQUENCE [LARGE SCALE GENOMIC DNA]</scope>
    <source>
        <strain evidence="8 9">AU19157</strain>
    </source>
</reference>
<dbReference type="GO" id="GO:0019448">
    <property type="term" value="P:L-cysteine catabolic process"/>
    <property type="evidence" value="ECO:0007669"/>
    <property type="project" value="TreeGrafter"/>
</dbReference>
<sequence length="179" mass="18801">MQSHTPPAGLAPLCDAIVAARHLSGQGLLGALAQGVASADPACALDRVCPQALATPEGGYSRHVAYADPQGRYTVVYLVWPPGQFSPVHGHHTWCAYRVVSGELTETLYRWDEDARCAHVLEQASRRPGDIVTAAPGLDQVHRLGNAGAAVAVSLHVYGVDAQALTTGVNHVVNASAMH</sequence>
<keyword evidence="4" id="KW-0560">Oxidoreductase</keyword>